<name>A0A917UP00_9ACTN</name>
<dbReference type="RefSeq" id="WP_189317700.1">
    <property type="nucleotide sequence ID" value="NZ_BMQA01000131.1"/>
</dbReference>
<organism evidence="2 3">
    <name type="scientific">Streptomyces brasiliensis</name>
    <dbReference type="NCBI Taxonomy" id="1954"/>
    <lineage>
        <taxon>Bacteria</taxon>
        <taxon>Bacillati</taxon>
        <taxon>Actinomycetota</taxon>
        <taxon>Actinomycetes</taxon>
        <taxon>Kitasatosporales</taxon>
        <taxon>Streptomycetaceae</taxon>
        <taxon>Streptomyces</taxon>
    </lineage>
</organism>
<dbReference type="Pfam" id="PF05598">
    <property type="entry name" value="DUF772"/>
    <property type="match status" value="1"/>
</dbReference>
<protein>
    <recommendedName>
        <fullName evidence="1">Transposase InsH N-terminal domain-containing protein</fullName>
    </recommendedName>
</protein>
<reference evidence="2" key="2">
    <citation type="submission" date="2020-09" db="EMBL/GenBank/DDBJ databases">
        <authorList>
            <person name="Sun Q."/>
            <person name="Ohkuma M."/>
        </authorList>
    </citation>
    <scope>NUCLEOTIDE SEQUENCE</scope>
    <source>
        <strain evidence="2">JCM 3086</strain>
    </source>
</reference>
<dbReference type="PANTHER" id="PTHR33408:SF2">
    <property type="entry name" value="TRANSPOSASE DDE DOMAIN-CONTAINING PROTEIN"/>
    <property type="match status" value="1"/>
</dbReference>
<sequence length="178" mass="20063">MAKGFRVVERDQQFLLPPDMREWLPEDHLAWFVLDAVTALSDGCREKLRSSYRLGGVGRQAYDPEMLLALLIYAYAGGVRSSRKIERLCTTDVAFKVICGLHGPDHTTIARFRAERLGVVEELFAEVLRLSFGGMRLVRGPLTGSRSGTPGRCQWLLRSCASWMNSWNALTLRTVCWG</sequence>
<evidence type="ECO:0000313" key="2">
    <source>
        <dbReference type="EMBL" id="GGJ71430.1"/>
    </source>
</evidence>
<reference evidence="2" key="1">
    <citation type="journal article" date="2014" name="Int. J. Syst. Evol. Microbiol.">
        <title>Complete genome sequence of Corynebacterium casei LMG S-19264T (=DSM 44701T), isolated from a smear-ripened cheese.</title>
        <authorList>
            <consortium name="US DOE Joint Genome Institute (JGI-PGF)"/>
            <person name="Walter F."/>
            <person name="Albersmeier A."/>
            <person name="Kalinowski J."/>
            <person name="Ruckert C."/>
        </authorList>
    </citation>
    <scope>NUCLEOTIDE SEQUENCE</scope>
    <source>
        <strain evidence="2">JCM 3086</strain>
    </source>
</reference>
<accession>A0A917UP00</accession>
<evidence type="ECO:0000259" key="1">
    <source>
        <dbReference type="Pfam" id="PF05598"/>
    </source>
</evidence>
<proteinExistence type="predicted"/>
<feature type="domain" description="Transposase InsH N-terminal" evidence="1">
    <location>
        <begin position="20"/>
        <end position="114"/>
    </location>
</feature>
<dbReference type="PANTHER" id="PTHR33408">
    <property type="entry name" value="TRANSPOSASE"/>
    <property type="match status" value="1"/>
</dbReference>
<evidence type="ECO:0000313" key="3">
    <source>
        <dbReference type="Proteomes" id="UP000657574"/>
    </source>
</evidence>
<dbReference type="Proteomes" id="UP000657574">
    <property type="component" value="Unassembled WGS sequence"/>
</dbReference>
<keyword evidence="3" id="KW-1185">Reference proteome</keyword>
<dbReference type="EMBL" id="BMQA01000131">
    <property type="protein sequence ID" value="GGJ71430.1"/>
    <property type="molecule type" value="Genomic_DNA"/>
</dbReference>
<gene>
    <name evidence="2" type="ORF">GCM10010121_097560</name>
</gene>
<dbReference type="InterPro" id="IPR008490">
    <property type="entry name" value="Transposase_InsH_N"/>
</dbReference>
<comment type="caution">
    <text evidence="2">The sequence shown here is derived from an EMBL/GenBank/DDBJ whole genome shotgun (WGS) entry which is preliminary data.</text>
</comment>
<dbReference type="AlphaFoldDB" id="A0A917UP00"/>